<keyword evidence="1" id="KW-1277">Toxin-antitoxin system</keyword>
<reference evidence="2" key="1">
    <citation type="submission" date="2020-05" db="EMBL/GenBank/DDBJ databases">
        <authorList>
            <person name="Chiriac C."/>
            <person name="Salcher M."/>
            <person name="Ghai R."/>
            <person name="Kavagutti S V."/>
        </authorList>
    </citation>
    <scope>NUCLEOTIDE SEQUENCE</scope>
</reference>
<dbReference type="SUPFAM" id="SSF143011">
    <property type="entry name" value="RelE-like"/>
    <property type="match status" value="1"/>
</dbReference>
<sequence>MTRYTVEFSRAAEKALAQLQPQIRRRVDGAIQVLSIDPYPPNSRPVKGTSTFRLRAGDYRIIYRVNHGVLTVIIFDIGHRRNIYRKF</sequence>
<gene>
    <name evidence="2" type="ORF">UFOPK2086_00312</name>
</gene>
<dbReference type="PANTHER" id="PTHR35601">
    <property type="entry name" value="TOXIN RELE"/>
    <property type="match status" value="1"/>
</dbReference>
<evidence type="ECO:0000256" key="1">
    <source>
        <dbReference type="ARBA" id="ARBA00022649"/>
    </source>
</evidence>
<organism evidence="2">
    <name type="scientific">freshwater metagenome</name>
    <dbReference type="NCBI Taxonomy" id="449393"/>
    <lineage>
        <taxon>unclassified sequences</taxon>
        <taxon>metagenomes</taxon>
        <taxon>ecological metagenomes</taxon>
    </lineage>
</organism>
<protein>
    <submittedName>
        <fullName evidence="2">Unannotated protein</fullName>
    </submittedName>
</protein>
<accession>A0A6J6J3Z5</accession>
<dbReference type="AlphaFoldDB" id="A0A6J6J3Z5"/>
<dbReference type="InterPro" id="IPR035093">
    <property type="entry name" value="RelE/ParE_toxin_dom_sf"/>
</dbReference>
<dbReference type="Pfam" id="PF05016">
    <property type="entry name" value="ParE_toxin"/>
    <property type="match status" value="1"/>
</dbReference>
<dbReference type="PANTHER" id="PTHR35601:SF1">
    <property type="entry name" value="TOXIN RELE"/>
    <property type="match status" value="1"/>
</dbReference>
<dbReference type="EMBL" id="CAEZVQ010000022">
    <property type="protein sequence ID" value="CAB4630849.1"/>
    <property type="molecule type" value="Genomic_DNA"/>
</dbReference>
<proteinExistence type="predicted"/>
<name>A0A6J6J3Z5_9ZZZZ</name>
<dbReference type="InterPro" id="IPR007712">
    <property type="entry name" value="RelE/ParE_toxin"/>
</dbReference>
<evidence type="ECO:0000313" key="2">
    <source>
        <dbReference type="EMBL" id="CAB4630849.1"/>
    </source>
</evidence>
<dbReference type="Gene3D" id="3.30.2310.20">
    <property type="entry name" value="RelE-like"/>
    <property type="match status" value="1"/>
</dbReference>